<protein>
    <submittedName>
        <fullName evidence="1">Uncharacterized protein</fullName>
    </submittedName>
</protein>
<sequence length="59" mass="6849">MESGLLYVVLSTRIKARGRLKKGRAAWVSYTMADIWQRVCFQTTPVFFISGKSRDFDPY</sequence>
<proteinExistence type="predicted"/>
<dbReference type="EMBL" id="AFQE01000092">
    <property type="protein sequence ID" value="EGQ76441.1"/>
    <property type="molecule type" value="Genomic_DNA"/>
</dbReference>
<evidence type="ECO:0000313" key="2">
    <source>
        <dbReference type="Proteomes" id="UP000004982"/>
    </source>
</evidence>
<reference evidence="1 2" key="1">
    <citation type="submission" date="2011-05" db="EMBL/GenBank/DDBJ databases">
        <authorList>
            <person name="Muzny D."/>
            <person name="Qin X."/>
            <person name="Deng J."/>
            <person name="Jiang H."/>
            <person name="Liu Y."/>
            <person name="Qu J."/>
            <person name="Song X.-Z."/>
            <person name="Zhang L."/>
            <person name="Thornton R."/>
            <person name="Coyle M."/>
            <person name="Francisco L."/>
            <person name="Jackson L."/>
            <person name="Javaid M."/>
            <person name="Korchina V."/>
            <person name="Kovar C."/>
            <person name="Mata R."/>
            <person name="Mathew T."/>
            <person name="Ngo R."/>
            <person name="Nguyen L."/>
            <person name="Nguyen N."/>
            <person name="Okwuonu G."/>
            <person name="Ongeri F."/>
            <person name="Pham C."/>
            <person name="Simmons D."/>
            <person name="Wilczek-Boney K."/>
            <person name="Hale W."/>
            <person name="Jakkamsetti A."/>
            <person name="Pham P."/>
            <person name="Ruth R."/>
            <person name="San Lucas F."/>
            <person name="Warren J."/>
            <person name="Zhang J."/>
            <person name="Zhao Z."/>
            <person name="Zhou C."/>
            <person name="Zhu D."/>
            <person name="Lee S."/>
            <person name="Bess C."/>
            <person name="Blankenburg K."/>
            <person name="Forbes L."/>
            <person name="Fu Q."/>
            <person name="Gubbala S."/>
            <person name="Hirani K."/>
            <person name="Jayaseelan J.C."/>
            <person name="Lara F."/>
            <person name="Munidasa M."/>
            <person name="Palculict T."/>
            <person name="Patil S."/>
            <person name="Pu L.-L."/>
            <person name="Saada N."/>
            <person name="Tang L."/>
            <person name="Weissenberger G."/>
            <person name="Zhu Y."/>
            <person name="Hemphill L."/>
            <person name="Shang Y."/>
            <person name="Youmans B."/>
            <person name="Ayvaz T."/>
            <person name="Ross M."/>
            <person name="Santibanez J."/>
            <person name="Aqrawi P."/>
            <person name="Gross S."/>
            <person name="Joshi V."/>
            <person name="Fowler G."/>
            <person name="Nazareth L."/>
            <person name="Reid J."/>
            <person name="Worley K."/>
            <person name="Petrosino J."/>
            <person name="Highlander S."/>
            <person name="Gibbs R."/>
        </authorList>
    </citation>
    <scope>NUCLEOTIDE SEQUENCE [LARGE SCALE GENOMIC DNA]</scope>
    <source>
        <strain evidence="1 2">ATCC 33926</strain>
    </source>
</reference>
<comment type="caution">
    <text evidence="1">The sequence shown here is derived from an EMBL/GenBank/DDBJ whole genome shotgun (WGS) entry which is preliminary data.</text>
</comment>
<evidence type="ECO:0000313" key="1">
    <source>
        <dbReference type="EMBL" id="EGQ76441.1"/>
    </source>
</evidence>
<name>A0AA36UJ17_9NEIS</name>
<organism evidence="1 2">
    <name type="scientific">Neisseria macacae ATCC 33926</name>
    <dbReference type="NCBI Taxonomy" id="997348"/>
    <lineage>
        <taxon>Bacteria</taxon>
        <taxon>Pseudomonadati</taxon>
        <taxon>Pseudomonadota</taxon>
        <taxon>Betaproteobacteria</taxon>
        <taxon>Neisseriales</taxon>
        <taxon>Neisseriaceae</taxon>
        <taxon>Neisseria</taxon>
    </lineage>
</organism>
<dbReference type="AlphaFoldDB" id="A0AA36UJ17"/>
<accession>A0AA36UJ17</accession>
<dbReference type="Proteomes" id="UP000004982">
    <property type="component" value="Unassembled WGS sequence"/>
</dbReference>
<gene>
    <name evidence="1" type="ORF">HMPREF9418_1921</name>
</gene>